<proteinExistence type="predicted"/>
<gene>
    <name evidence="1" type="ORF">GLOIN_2v1486240</name>
</gene>
<evidence type="ECO:0000313" key="2">
    <source>
        <dbReference type="Proteomes" id="UP000018888"/>
    </source>
</evidence>
<evidence type="ECO:0000313" key="1">
    <source>
        <dbReference type="EMBL" id="POG61454.1"/>
    </source>
</evidence>
<sequence>MVLYDRQVIDKLSGYRNCSDFDYPVKLAELSFVPYPIIIGKWFFAKYAGFNYIEIQQGATILFSYSYNGNSFIENLDFCSEFSCPFAVKNFNDTALKILPSGIKDPTNTTLIFDTKFEDKIKKLQSLVRDQTNSINLNELDTNIKPLIIELINDYSDIKTILNLQELLSPSNTTRSKTIPRPQNPWVLYRKNISKGLIGLKMSVGDTSAIASCLWEKVTKRESQFWTRLFQITKKIHLIEYPNYKYSPVRSLYRNKIANNTNKRNLLNNVLDDSVTTHSLEIKSNNIGKNNNMPNTSFNIPEIDVDMTSQCDFMEIDRNTSLFMDQTYISSLYTDPYLIDPSLINTSFSFVDDFLPYYTLDFNIDSSCN</sequence>
<organism evidence="1 2">
    <name type="scientific">Rhizophagus irregularis (strain DAOM 181602 / DAOM 197198 / MUCL 43194)</name>
    <name type="common">Arbuscular mycorrhizal fungus</name>
    <name type="synonym">Glomus intraradices</name>
    <dbReference type="NCBI Taxonomy" id="747089"/>
    <lineage>
        <taxon>Eukaryota</taxon>
        <taxon>Fungi</taxon>
        <taxon>Fungi incertae sedis</taxon>
        <taxon>Mucoromycota</taxon>
        <taxon>Glomeromycotina</taxon>
        <taxon>Glomeromycetes</taxon>
        <taxon>Glomerales</taxon>
        <taxon>Glomeraceae</taxon>
        <taxon>Rhizophagus</taxon>
    </lineage>
</organism>
<dbReference type="HOGENOM" id="CLU_063941_0_0_1"/>
<name>U9SMK8_RHIID</name>
<keyword evidence="2" id="KW-1185">Reference proteome</keyword>
<dbReference type="Proteomes" id="UP000018888">
    <property type="component" value="Unassembled WGS sequence"/>
</dbReference>
<dbReference type="CDD" id="cd01389">
    <property type="entry name" value="HMG-box_ROX1-like"/>
    <property type="match status" value="1"/>
</dbReference>
<dbReference type="SUPFAM" id="SSF47095">
    <property type="entry name" value="HMG-box"/>
    <property type="match status" value="1"/>
</dbReference>
<comment type="caution">
    <text evidence="1">The sequence shown here is derived from an EMBL/GenBank/DDBJ whole genome shotgun (WGS) entry which is preliminary data.</text>
</comment>
<dbReference type="EMBL" id="AUPC02000341">
    <property type="protein sequence ID" value="POG61454.1"/>
    <property type="molecule type" value="Genomic_DNA"/>
</dbReference>
<accession>U9SMK8</accession>
<dbReference type="AlphaFoldDB" id="U9SMK8"/>
<reference evidence="1 2" key="2">
    <citation type="journal article" date="2018" name="New Phytol.">
        <title>High intraspecific genome diversity in the model arbuscular mycorrhizal symbiont Rhizophagus irregularis.</title>
        <authorList>
            <person name="Chen E.C.H."/>
            <person name="Morin E."/>
            <person name="Beaudet D."/>
            <person name="Noel J."/>
            <person name="Yildirir G."/>
            <person name="Ndikumana S."/>
            <person name="Charron P."/>
            <person name="St-Onge C."/>
            <person name="Giorgi J."/>
            <person name="Kruger M."/>
            <person name="Marton T."/>
            <person name="Ropars J."/>
            <person name="Grigoriev I.V."/>
            <person name="Hainaut M."/>
            <person name="Henrissat B."/>
            <person name="Roux C."/>
            <person name="Martin F."/>
            <person name="Corradi N."/>
        </authorList>
    </citation>
    <scope>NUCLEOTIDE SEQUENCE [LARGE SCALE GENOMIC DNA]</scope>
    <source>
        <strain evidence="1 2">DAOM 197198</strain>
    </source>
</reference>
<protein>
    <recommendedName>
        <fullName evidence="3">MATA-HMG</fullName>
    </recommendedName>
</protein>
<dbReference type="VEuPathDB" id="FungiDB:RhiirFUN_008169"/>
<dbReference type="Gene3D" id="1.10.30.10">
    <property type="entry name" value="High mobility group box domain"/>
    <property type="match status" value="1"/>
</dbReference>
<reference evidence="1 2" key="1">
    <citation type="journal article" date="2013" name="Proc. Natl. Acad. Sci. U.S.A.">
        <title>Genome of an arbuscular mycorrhizal fungus provides insight into the oldest plant symbiosis.</title>
        <authorList>
            <person name="Tisserant E."/>
            <person name="Malbreil M."/>
            <person name="Kuo A."/>
            <person name="Kohler A."/>
            <person name="Symeonidi A."/>
            <person name="Balestrini R."/>
            <person name="Charron P."/>
            <person name="Duensing N."/>
            <person name="Frei Dit Frey N."/>
            <person name="Gianinazzi-Pearson V."/>
            <person name="Gilbert L.B."/>
            <person name="Handa Y."/>
            <person name="Herr J.R."/>
            <person name="Hijri M."/>
            <person name="Koul R."/>
            <person name="Kawaguchi M."/>
            <person name="Krajinski F."/>
            <person name="Lammers P.J."/>
            <person name="Masclaux F.G."/>
            <person name="Murat C."/>
            <person name="Morin E."/>
            <person name="Ndikumana S."/>
            <person name="Pagni M."/>
            <person name="Petitpierre D."/>
            <person name="Requena N."/>
            <person name="Rosikiewicz P."/>
            <person name="Riley R."/>
            <person name="Saito K."/>
            <person name="San Clemente H."/>
            <person name="Shapiro H."/>
            <person name="van Tuinen D."/>
            <person name="Becard G."/>
            <person name="Bonfante P."/>
            <person name="Paszkowski U."/>
            <person name="Shachar-Hill Y.Y."/>
            <person name="Tuskan G.A."/>
            <person name="Young P.W."/>
            <person name="Sanders I.R."/>
            <person name="Henrissat B."/>
            <person name="Rensing S.A."/>
            <person name="Grigoriev I.V."/>
            <person name="Corradi N."/>
            <person name="Roux C."/>
            <person name="Martin F."/>
        </authorList>
    </citation>
    <scope>NUCLEOTIDE SEQUENCE [LARGE SCALE GENOMIC DNA]</scope>
    <source>
        <strain evidence="1 2">DAOM 197198</strain>
    </source>
</reference>
<dbReference type="InterPro" id="IPR036910">
    <property type="entry name" value="HMG_box_dom_sf"/>
</dbReference>
<evidence type="ECO:0008006" key="3">
    <source>
        <dbReference type="Google" id="ProtNLM"/>
    </source>
</evidence>